<comment type="caution">
    <text evidence="6">The sequence shown here is derived from an EMBL/GenBank/DDBJ whole genome shotgun (WGS) entry which is preliminary data.</text>
</comment>
<dbReference type="InterPro" id="IPR050347">
    <property type="entry name" value="Bact_Beta-galactosidase"/>
</dbReference>
<dbReference type="RefSeq" id="WP_204118324.1">
    <property type="nucleotide sequence ID" value="NZ_BOLV01000004.1"/>
</dbReference>
<feature type="domain" description="Beta galactosidase small chain/" evidence="5">
    <location>
        <begin position="18"/>
        <end position="311"/>
    </location>
</feature>
<dbReference type="PANTHER" id="PTHR46323">
    <property type="entry name" value="BETA-GALACTOSIDASE"/>
    <property type="match status" value="1"/>
</dbReference>
<dbReference type="EMBL" id="JBHTOA010000048">
    <property type="protein sequence ID" value="MFD1400176.1"/>
    <property type="molecule type" value="Genomic_DNA"/>
</dbReference>
<protein>
    <recommendedName>
        <fullName evidence="2">beta-galactosidase</fullName>
        <ecNumber evidence="2">3.2.1.23</ecNumber>
    </recommendedName>
</protein>
<evidence type="ECO:0000256" key="3">
    <source>
        <dbReference type="ARBA" id="ARBA00022801"/>
    </source>
</evidence>
<dbReference type="Proteomes" id="UP001597199">
    <property type="component" value="Unassembled WGS sequence"/>
</dbReference>
<dbReference type="EC" id="3.2.1.23" evidence="2"/>
<gene>
    <name evidence="6" type="ORF">ACFQ41_12730</name>
</gene>
<evidence type="ECO:0000259" key="5">
    <source>
        <dbReference type="SMART" id="SM01038"/>
    </source>
</evidence>
<dbReference type="InterPro" id="IPR011013">
    <property type="entry name" value="Gal_mutarotase_sf_dom"/>
</dbReference>
<evidence type="ECO:0000313" key="6">
    <source>
        <dbReference type="EMBL" id="MFD1400176.1"/>
    </source>
</evidence>
<keyword evidence="7" id="KW-1185">Reference proteome</keyword>
<dbReference type="SMART" id="SM01038">
    <property type="entry name" value="Bgal_small_N"/>
    <property type="match status" value="1"/>
</dbReference>
<evidence type="ECO:0000256" key="4">
    <source>
        <dbReference type="ARBA" id="ARBA00023295"/>
    </source>
</evidence>
<dbReference type="InterPro" id="IPR014718">
    <property type="entry name" value="GH-type_carb-bd"/>
</dbReference>
<dbReference type="Gene3D" id="2.70.98.10">
    <property type="match status" value="1"/>
</dbReference>
<keyword evidence="3" id="KW-0378">Hydrolase</keyword>
<dbReference type="InterPro" id="IPR004199">
    <property type="entry name" value="B-gal_small/dom_5"/>
</dbReference>
<reference evidence="7" key="1">
    <citation type="journal article" date="2019" name="Int. J. Syst. Evol. Microbiol.">
        <title>The Global Catalogue of Microorganisms (GCM) 10K type strain sequencing project: providing services to taxonomists for standard genome sequencing and annotation.</title>
        <authorList>
            <consortium name="The Broad Institute Genomics Platform"/>
            <consortium name="The Broad Institute Genome Sequencing Center for Infectious Disease"/>
            <person name="Wu L."/>
            <person name="Ma J."/>
        </authorList>
    </citation>
    <scope>NUCLEOTIDE SEQUENCE [LARGE SCALE GENOMIC DNA]</scope>
    <source>
        <strain evidence="7">CCM 9110</strain>
    </source>
</reference>
<dbReference type="Pfam" id="PF02929">
    <property type="entry name" value="Bgal_small_N"/>
    <property type="match status" value="1"/>
</dbReference>
<evidence type="ECO:0000313" key="7">
    <source>
        <dbReference type="Proteomes" id="UP001597199"/>
    </source>
</evidence>
<accession>A0ABW4BI66</accession>
<keyword evidence="4" id="KW-0326">Glycosidase</keyword>
<dbReference type="PANTHER" id="PTHR46323:SF2">
    <property type="entry name" value="BETA-GALACTOSIDASE"/>
    <property type="match status" value="1"/>
</dbReference>
<evidence type="ECO:0000256" key="1">
    <source>
        <dbReference type="ARBA" id="ARBA00001412"/>
    </source>
</evidence>
<sequence length="311" mass="34538">MVNSLNSIEIIPDGEVIGSRTPRMHCIFDRHLGLVSLRTQGREWLYRAPQPAYWRGTTDNDRGRNGKERFPIRAAGWYSSDMFPSCVSCDATIDEEPVPIEPSEALNSQALVLKYTYETLTKPSTNVTITYRLTTTALHVAIHFTGDQALPPLPAFGYRWTMPTPAQSFAYNGLSGETYPDRMHGAHTGEFEIAGMPMTPYLVPQDCGVHMRTKKVAVTRTTTLNNAQRDTSPVTLTFQADNDFAFSCLPYTPEEIESAEHQDELPPIRRTVLTLLGAVRGVGGIDSWGADVTPEATIDVSKDIDFGFTIF</sequence>
<comment type="catalytic activity">
    <reaction evidence="1">
        <text>Hydrolysis of terminal non-reducing beta-D-galactose residues in beta-D-galactosides.</text>
        <dbReference type="EC" id="3.2.1.23"/>
    </reaction>
</comment>
<proteinExistence type="predicted"/>
<dbReference type="SUPFAM" id="SSF74650">
    <property type="entry name" value="Galactose mutarotase-like"/>
    <property type="match status" value="1"/>
</dbReference>
<organism evidence="6 7">
    <name type="scientific">Lacticaseibacillus suilingensis</name>
    <dbReference type="NCBI Taxonomy" id="2799577"/>
    <lineage>
        <taxon>Bacteria</taxon>
        <taxon>Bacillati</taxon>
        <taxon>Bacillota</taxon>
        <taxon>Bacilli</taxon>
        <taxon>Lactobacillales</taxon>
        <taxon>Lactobacillaceae</taxon>
        <taxon>Lacticaseibacillus</taxon>
    </lineage>
</organism>
<evidence type="ECO:0000256" key="2">
    <source>
        <dbReference type="ARBA" id="ARBA00012756"/>
    </source>
</evidence>
<name>A0ABW4BI66_9LACO</name>